<proteinExistence type="predicted"/>
<protein>
    <submittedName>
        <fullName evidence="2">Uncharacterized protein</fullName>
    </submittedName>
</protein>
<feature type="region of interest" description="Disordered" evidence="1">
    <location>
        <begin position="116"/>
        <end position="142"/>
    </location>
</feature>
<accession>A0A2Z6ZT58</accession>
<organism evidence="2 3">
    <name type="scientific">Dorcoceras hygrometricum</name>
    <dbReference type="NCBI Taxonomy" id="472368"/>
    <lineage>
        <taxon>Eukaryota</taxon>
        <taxon>Viridiplantae</taxon>
        <taxon>Streptophyta</taxon>
        <taxon>Embryophyta</taxon>
        <taxon>Tracheophyta</taxon>
        <taxon>Spermatophyta</taxon>
        <taxon>Magnoliopsida</taxon>
        <taxon>eudicotyledons</taxon>
        <taxon>Gunneridae</taxon>
        <taxon>Pentapetalae</taxon>
        <taxon>asterids</taxon>
        <taxon>lamiids</taxon>
        <taxon>Lamiales</taxon>
        <taxon>Gesneriaceae</taxon>
        <taxon>Didymocarpoideae</taxon>
        <taxon>Trichosporeae</taxon>
        <taxon>Loxocarpinae</taxon>
        <taxon>Dorcoceras</taxon>
    </lineage>
</organism>
<name>A0A2Z6ZT58_9LAMI</name>
<reference evidence="2 3" key="1">
    <citation type="journal article" date="2015" name="Proc. Natl. Acad. Sci. U.S.A.">
        <title>The resurrection genome of Boea hygrometrica: A blueprint for survival of dehydration.</title>
        <authorList>
            <person name="Xiao L."/>
            <person name="Yang G."/>
            <person name="Zhang L."/>
            <person name="Yang X."/>
            <person name="Zhao S."/>
            <person name="Ji Z."/>
            <person name="Zhou Q."/>
            <person name="Hu M."/>
            <person name="Wang Y."/>
            <person name="Chen M."/>
            <person name="Xu Y."/>
            <person name="Jin H."/>
            <person name="Xiao X."/>
            <person name="Hu G."/>
            <person name="Bao F."/>
            <person name="Hu Y."/>
            <person name="Wan P."/>
            <person name="Li L."/>
            <person name="Deng X."/>
            <person name="Kuang T."/>
            <person name="Xiang C."/>
            <person name="Zhu J.K."/>
            <person name="Oliver M.J."/>
            <person name="He Y."/>
        </authorList>
    </citation>
    <scope>NUCLEOTIDE SEQUENCE [LARGE SCALE GENOMIC DNA]</scope>
    <source>
        <strain evidence="3">cv. XS01</strain>
    </source>
</reference>
<feature type="compositionally biased region" description="Basic and acidic residues" evidence="1">
    <location>
        <begin position="72"/>
        <end position="87"/>
    </location>
</feature>
<dbReference type="Proteomes" id="UP000250235">
    <property type="component" value="Unassembled WGS sequence"/>
</dbReference>
<evidence type="ECO:0000313" key="2">
    <source>
        <dbReference type="EMBL" id="KZT76382.1"/>
    </source>
</evidence>
<evidence type="ECO:0000313" key="3">
    <source>
        <dbReference type="Proteomes" id="UP000250235"/>
    </source>
</evidence>
<keyword evidence="3" id="KW-1185">Reference proteome</keyword>
<sequence>MRAARAHAVSRDAVPSCDIIARDVAHHLATRRRKHRLVQPPNATIARAVKNVACEERRPTAQGSGHKTRNQRATESHRPRDASRDSGQRVAHPSVKRRQCVAQSFARRGGMYRPDVASHCAEETPGQGPVSRGQRARLAPRV</sequence>
<feature type="region of interest" description="Disordered" evidence="1">
    <location>
        <begin position="49"/>
        <end position="98"/>
    </location>
</feature>
<evidence type="ECO:0000256" key="1">
    <source>
        <dbReference type="SAM" id="MobiDB-lite"/>
    </source>
</evidence>
<dbReference type="EMBL" id="KV127343">
    <property type="protein sequence ID" value="KZT76382.1"/>
    <property type="molecule type" value="Genomic_DNA"/>
</dbReference>
<dbReference type="AlphaFoldDB" id="A0A2Z6ZT58"/>
<gene>
    <name evidence="2" type="ORF">F511_46593</name>
</gene>